<dbReference type="EMBL" id="SGWZ01000002">
    <property type="protein sequence ID" value="RZS70313.1"/>
    <property type="molecule type" value="Genomic_DNA"/>
</dbReference>
<dbReference type="GO" id="GO:0015627">
    <property type="term" value="C:type II protein secretion system complex"/>
    <property type="evidence" value="ECO:0007669"/>
    <property type="project" value="TreeGrafter"/>
</dbReference>
<comment type="caution">
    <text evidence="4">The sequence shown here is derived from an EMBL/GenBank/DDBJ whole genome shotgun (WGS) entry which is preliminary data.</text>
</comment>
<gene>
    <name evidence="4" type="ORF">EV679_1716</name>
</gene>
<feature type="domain" description="Type II/III secretion system secretin-like" evidence="2">
    <location>
        <begin position="277"/>
        <end position="438"/>
    </location>
</feature>
<dbReference type="InterPro" id="IPR032789">
    <property type="entry name" value="T2SS-T3SS_pil_N"/>
</dbReference>
<accession>A0A4V2F0J7</accession>
<dbReference type="PANTHER" id="PTHR30332">
    <property type="entry name" value="PROBABLE GENERAL SECRETION PATHWAY PROTEIN D"/>
    <property type="match status" value="1"/>
</dbReference>
<dbReference type="AlphaFoldDB" id="A0A4V2F0J7"/>
<dbReference type="PRINTS" id="PR00811">
    <property type="entry name" value="BCTERIALGSPD"/>
</dbReference>
<evidence type="ECO:0000256" key="1">
    <source>
        <dbReference type="RuleBase" id="RU004003"/>
    </source>
</evidence>
<dbReference type="InterPro" id="IPR001775">
    <property type="entry name" value="GspD/PilQ"/>
</dbReference>
<reference evidence="4 5" key="1">
    <citation type="submission" date="2019-02" db="EMBL/GenBank/DDBJ databases">
        <title>Genomic Encyclopedia of Type Strains, Phase IV (KMG-IV): sequencing the most valuable type-strain genomes for metagenomic binning, comparative biology and taxonomic classification.</title>
        <authorList>
            <person name="Goeker M."/>
        </authorList>
    </citation>
    <scope>NUCLEOTIDE SEQUENCE [LARGE SCALE GENOMIC DNA]</scope>
    <source>
        <strain evidence="4 5">DSM 16618</strain>
    </source>
</reference>
<dbReference type="GO" id="GO:0009306">
    <property type="term" value="P:protein secretion"/>
    <property type="evidence" value="ECO:0007669"/>
    <property type="project" value="InterPro"/>
</dbReference>
<dbReference type="Proteomes" id="UP000292039">
    <property type="component" value="Unassembled WGS sequence"/>
</dbReference>
<dbReference type="RefSeq" id="WP_242611448.1">
    <property type="nucleotide sequence ID" value="NZ_CBCSEB010000001.1"/>
</dbReference>
<dbReference type="Pfam" id="PF00263">
    <property type="entry name" value="Secretin"/>
    <property type="match status" value="1"/>
</dbReference>
<protein>
    <submittedName>
        <fullName evidence="4">Pilus assembly protein CpaC</fullName>
    </submittedName>
</protein>
<dbReference type="Pfam" id="PF13629">
    <property type="entry name" value="T2SS-T3SS_pil_N"/>
    <property type="match status" value="1"/>
</dbReference>
<dbReference type="PANTHER" id="PTHR30332:SF17">
    <property type="entry name" value="TYPE IV PILIATION SYSTEM PROTEIN DR_0774-RELATED"/>
    <property type="match status" value="1"/>
</dbReference>
<sequence length="481" mass="50209">MNSLEMATGLRMPQARNMVAGPLNTALSAAWGGGWRLIAAASLLALSCAGTAQAQAQQAQRPVAVAAQGQEIVMAERSQLMLPVAGVPVRVLIDDPSVADVQILSANKRADVFVQGLQPGRTTVQVWSRGQQQPQRWPVRVVSDVHASLLTRQQPVQAQVDVSGGSAVVSGHSDTLVTHHNAAAVAAAGAAPDRIVDTSTVGPNQVVQVEVKVVEVSTSVLKEVGINWRGGRISHDAVTGKGPTNWQGGNSAGSAGVIGDGFSLLYSATNFGASLNLLQSNGMARVLAEPTLVALSGQSASFLAGGEIPVPAAGSLGTQNVEFKSYGIGLSVAPTVLSADRIALKIAPEASDLDYNNAIAVGDSLIPAIRTRRADTMVELADGESFVISGLVSRETTANVDKFPFLGDLPIIGTFFRNMKYEQKERELVIVVTPRLVRPIARGVALPLPGETQEQGDKAINGWSYFLLGPATGQGLPGFSR</sequence>
<dbReference type="InterPro" id="IPR050810">
    <property type="entry name" value="Bact_Secretion_Sys_Channel"/>
</dbReference>
<organism evidence="4 5">
    <name type="scientific">Kerstersia gyiorum</name>
    <dbReference type="NCBI Taxonomy" id="206506"/>
    <lineage>
        <taxon>Bacteria</taxon>
        <taxon>Pseudomonadati</taxon>
        <taxon>Pseudomonadota</taxon>
        <taxon>Betaproteobacteria</taxon>
        <taxon>Burkholderiales</taxon>
        <taxon>Alcaligenaceae</taxon>
        <taxon>Kerstersia</taxon>
    </lineage>
</organism>
<evidence type="ECO:0000259" key="2">
    <source>
        <dbReference type="Pfam" id="PF00263"/>
    </source>
</evidence>
<comment type="similarity">
    <text evidence="1">Belongs to the bacterial secretin family.</text>
</comment>
<evidence type="ECO:0000313" key="4">
    <source>
        <dbReference type="EMBL" id="RZS70313.1"/>
    </source>
</evidence>
<proteinExistence type="inferred from homology"/>
<evidence type="ECO:0000313" key="5">
    <source>
        <dbReference type="Proteomes" id="UP000292039"/>
    </source>
</evidence>
<dbReference type="InterPro" id="IPR004846">
    <property type="entry name" value="T2SS/T3SS_dom"/>
</dbReference>
<evidence type="ECO:0000259" key="3">
    <source>
        <dbReference type="Pfam" id="PF13629"/>
    </source>
</evidence>
<name>A0A4V2F0J7_9BURK</name>
<feature type="domain" description="Pilus formation protein N-terminal" evidence="3">
    <location>
        <begin position="70"/>
        <end position="141"/>
    </location>
</feature>